<accession>A0A5C6S3Y7</accession>
<organism evidence="4 5">
    <name type="scientific">Paracoccus aurantiacus</name>
    <dbReference type="NCBI Taxonomy" id="2599412"/>
    <lineage>
        <taxon>Bacteria</taxon>
        <taxon>Pseudomonadati</taxon>
        <taxon>Pseudomonadota</taxon>
        <taxon>Alphaproteobacteria</taxon>
        <taxon>Rhodobacterales</taxon>
        <taxon>Paracoccaceae</taxon>
        <taxon>Paracoccus</taxon>
    </lineage>
</organism>
<reference evidence="4 5" key="1">
    <citation type="submission" date="2019-08" db="EMBL/GenBank/DDBJ databases">
        <authorList>
            <person name="Ye J."/>
        </authorList>
    </citation>
    <scope>NUCLEOTIDE SEQUENCE [LARGE SCALE GENOMIC DNA]</scope>
    <source>
        <strain evidence="4 5">TK008</strain>
    </source>
</reference>
<dbReference type="RefSeq" id="WP_147099526.1">
    <property type="nucleotide sequence ID" value="NZ_JBHUFH010000003.1"/>
</dbReference>
<dbReference type="PANTHER" id="PTHR43649">
    <property type="entry name" value="ARABINOSE-BINDING PROTEIN-RELATED"/>
    <property type="match status" value="1"/>
</dbReference>
<feature type="signal peptide" evidence="3">
    <location>
        <begin position="1"/>
        <end position="22"/>
    </location>
</feature>
<dbReference type="AlphaFoldDB" id="A0A5C6S3Y7"/>
<dbReference type="OrthoDB" id="9804061at2"/>
<dbReference type="SUPFAM" id="SSF53850">
    <property type="entry name" value="Periplasmic binding protein-like II"/>
    <property type="match status" value="1"/>
</dbReference>
<comment type="similarity">
    <text evidence="2">Belongs to the bacterial solute-binding protein 1 family.</text>
</comment>
<dbReference type="EMBL" id="VOPL01000005">
    <property type="protein sequence ID" value="TXB68252.1"/>
    <property type="molecule type" value="Genomic_DNA"/>
</dbReference>
<gene>
    <name evidence="4" type="ORF">FQV27_13820</name>
</gene>
<dbReference type="Gene3D" id="3.40.190.10">
    <property type="entry name" value="Periplasmic binding protein-like II"/>
    <property type="match status" value="2"/>
</dbReference>
<evidence type="ECO:0000313" key="5">
    <source>
        <dbReference type="Proteomes" id="UP000321562"/>
    </source>
</evidence>
<comment type="caution">
    <text evidence="4">The sequence shown here is derived from an EMBL/GenBank/DDBJ whole genome shotgun (WGS) entry which is preliminary data.</text>
</comment>
<proteinExistence type="inferred from homology"/>
<feature type="chain" id="PRO_5022684662" evidence="3">
    <location>
        <begin position="23"/>
        <end position="434"/>
    </location>
</feature>
<evidence type="ECO:0000256" key="2">
    <source>
        <dbReference type="ARBA" id="ARBA00008520"/>
    </source>
</evidence>
<keyword evidence="5" id="KW-1185">Reference proteome</keyword>
<name>A0A5C6S3Y7_9RHOB</name>
<dbReference type="Proteomes" id="UP000321562">
    <property type="component" value="Unassembled WGS sequence"/>
</dbReference>
<dbReference type="PANTHER" id="PTHR43649:SF12">
    <property type="entry name" value="DIACETYLCHITOBIOSE BINDING PROTEIN DASA"/>
    <property type="match status" value="1"/>
</dbReference>
<dbReference type="InterPro" id="IPR006059">
    <property type="entry name" value="SBP"/>
</dbReference>
<evidence type="ECO:0000256" key="1">
    <source>
        <dbReference type="ARBA" id="ARBA00004418"/>
    </source>
</evidence>
<dbReference type="CDD" id="cd13585">
    <property type="entry name" value="PBP2_TMBP_like"/>
    <property type="match status" value="1"/>
</dbReference>
<comment type="subcellular location">
    <subcellularLocation>
        <location evidence="1">Periplasm</location>
    </subcellularLocation>
</comment>
<keyword evidence="3" id="KW-0732">Signal</keyword>
<sequence length="434" mass="46819">MTLKKAFCGATVLTAAGLAAHAENITIATVNNGDMIIMQELSSKWEEETGNTINWVTLEENILRERVTTDIATNGGQYDIMTIGSYEAPIWGQQGWLTPLDGIEGYDYDDLIPAVKAGLSSDGQLFALPFYAESSFTMYRKDLFEEAGLTMPDQPTYAQIAEFAEKLTDKSKEQYGICLRGKPGWGENMAFFGTLVNTNGGIWFDESWTPQLDQQPWADALSYYLDVMSNYGPPGATSNGFNENQALFQTGKCAIWIDATSAAGRVFDPTQSKVAESVGFTVAPVASVDKGNAWFWAWSLAIPASSNKAEVAKDFVAWATSEDYVNLVGEEKGWVAVPPGTRQSTYDNQNYVDAAPFAATVLSAIENANPDDATAVPVPYSGIQYVSIPEFQGIGTSVGQNISAALAGQMSAEDALAASQAVATREMARAGYPK</sequence>
<evidence type="ECO:0000313" key="4">
    <source>
        <dbReference type="EMBL" id="TXB68252.1"/>
    </source>
</evidence>
<dbReference type="GO" id="GO:0042597">
    <property type="term" value="C:periplasmic space"/>
    <property type="evidence" value="ECO:0007669"/>
    <property type="project" value="UniProtKB-SubCell"/>
</dbReference>
<dbReference type="InterPro" id="IPR050490">
    <property type="entry name" value="Bact_solute-bd_prot1"/>
</dbReference>
<protein>
    <submittedName>
        <fullName evidence="4">Sugar ABC transporter substrate-binding protein</fullName>
    </submittedName>
</protein>
<dbReference type="Pfam" id="PF01547">
    <property type="entry name" value="SBP_bac_1"/>
    <property type="match status" value="1"/>
</dbReference>
<evidence type="ECO:0000256" key="3">
    <source>
        <dbReference type="SAM" id="SignalP"/>
    </source>
</evidence>